<feature type="non-terminal residue" evidence="2">
    <location>
        <position position="1"/>
    </location>
</feature>
<dbReference type="SUPFAM" id="SSF56436">
    <property type="entry name" value="C-type lectin-like"/>
    <property type="match status" value="1"/>
</dbReference>
<feature type="domain" description="Sulfatase-modifying factor enzyme-like" evidence="1">
    <location>
        <begin position="2"/>
        <end position="87"/>
    </location>
</feature>
<dbReference type="PANTHER" id="PTHR23150:SF19">
    <property type="entry name" value="FORMYLGLYCINE-GENERATING ENZYME"/>
    <property type="match status" value="1"/>
</dbReference>
<evidence type="ECO:0000313" key="2">
    <source>
        <dbReference type="EMBL" id="NER31388.1"/>
    </source>
</evidence>
<proteinExistence type="predicted"/>
<dbReference type="PANTHER" id="PTHR23150">
    <property type="entry name" value="SULFATASE MODIFYING FACTOR 1, 2"/>
    <property type="match status" value="1"/>
</dbReference>
<dbReference type="InterPro" id="IPR051043">
    <property type="entry name" value="Sulfatase_Mod_Factor_Kinase"/>
</dbReference>
<gene>
    <name evidence="2" type="ORF">F6J89_28175</name>
</gene>
<organism evidence="2">
    <name type="scientific">Symploca sp. SIO1C4</name>
    <dbReference type="NCBI Taxonomy" id="2607765"/>
    <lineage>
        <taxon>Bacteria</taxon>
        <taxon>Bacillati</taxon>
        <taxon>Cyanobacteriota</taxon>
        <taxon>Cyanophyceae</taxon>
        <taxon>Coleofasciculales</taxon>
        <taxon>Coleofasciculaceae</taxon>
        <taxon>Symploca</taxon>
    </lineage>
</organism>
<dbReference type="Gene3D" id="3.90.1580.10">
    <property type="entry name" value="paralog of FGE (formylglycine-generating enzyme)"/>
    <property type="match status" value="1"/>
</dbReference>
<protein>
    <submittedName>
        <fullName evidence="2">Formylglycine-generating enzyme family protein</fullName>
    </submittedName>
</protein>
<accession>A0A6B3NQ77</accession>
<evidence type="ECO:0000259" key="1">
    <source>
        <dbReference type="Pfam" id="PF03781"/>
    </source>
</evidence>
<dbReference type="InterPro" id="IPR005532">
    <property type="entry name" value="SUMF_dom"/>
</dbReference>
<dbReference type="InterPro" id="IPR016187">
    <property type="entry name" value="CTDL_fold"/>
</dbReference>
<dbReference type="EMBL" id="JAAHFQ010000803">
    <property type="protein sequence ID" value="NER31388.1"/>
    <property type="molecule type" value="Genomic_DNA"/>
</dbReference>
<reference evidence="2" key="1">
    <citation type="submission" date="2019-11" db="EMBL/GenBank/DDBJ databases">
        <title>Genomic insights into an expanded diversity of filamentous marine cyanobacteria reveals the extraordinary biosynthetic potential of Moorea and Okeania.</title>
        <authorList>
            <person name="Ferreira Leao T."/>
            <person name="Wang M."/>
            <person name="Moss N."/>
            <person name="Da Silva R."/>
            <person name="Sanders J."/>
            <person name="Nurk S."/>
            <person name="Gurevich A."/>
            <person name="Humphrey G."/>
            <person name="Reher R."/>
            <person name="Zhu Q."/>
            <person name="Belda-Ferre P."/>
            <person name="Glukhov E."/>
            <person name="Rex R."/>
            <person name="Dorrestein P.C."/>
            <person name="Knight R."/>
            <person name="Pevzner P."/>
            <person name="Gerwick W.H."/>
            <person name="Gerwick L."/>
        </authorList>
    </citation>
    <scope>NUCLEOTIDE SEQUENCE</scope>
    <source>
        <strain evidence="2">SIO1C4</strain>
    </source>
</reference>
<dbReference type="AlphaFoldDB" id="A0A6B3NQ77"/>
<comment type="caution">
    <text evidence="2">The sequence shown here is derived from an EMBL/GenBank/DDBJ whole genome shotgun (WGS) entry which is preliminary data.</text>
</comment>
<dbReference type="InterPro" id="IPR042095">
    <property type="entry name" value="SUMF_sf"/>
</dbReference>
<sequence length="94" mass="10949">FFPNAFGLYDMHGNVWEWCADHWHGNYKGAPNDGSAWVEENNDNDNDNRYQVMRGGSWYTYPNLCRCAFRNYVIGRGINDYIGFRVVCIGARTK</sequence>
<dbReference type="GO" id="GO:0120147">
    <property type="term" value="F:formylglycine-generating oxidase activity"/>
    <property type="evidence" value="ECO:0007669"/>
    <property type="project" value="TreeGrafter"/>
</dbReference>
<name>A0A6B3NQ77_9CYAN</name>
<dbReference type="Pfam" id="PF03781">
    <property type="entry name" value="FGE-sulfatase"/>
    <property type="match status" value="1"/>
</dbReference>